<organism evidence="1">
    <name type="scientific">bioreactor metagenome</name>
    <dbReference type="NCBI Taxonomy" id="1076179"/>
    <lineage>
        <taxon>unclassified sequences</taxon>
        <taxon>metagenomes</taxon>
        <taxon>ecological metagenomes</taxon>
    </lineage>
</organism>
<accession>A0A645DTT2</accession>
<comment type="caution">
    <text evidence="1">The sequence shown here is derived from an EMBL/GenBank/DDBJ whole genome shotgun (WGS) entry which is preliminary data.</text>
</comment>
<name>A0A645DTT2_9ZZZZ</name>
<dbReference type="EMBL" id="VSSQ01038844">
    <property type="protein sequence ID" value="MPM91842.1"/>
    <property type="molecule type" value="Genomic_DNA"/>
</dbReference>
<evidence type="ECO:0000313" key="1">
    <source>
        <dbReference type="EMBL" id="MPM91842.1"/>
    </source>
</evidence>
<sequence>MRFLGQLVALFFFRAVAEKAYARIFHAHDALHISRAHERKLHEVFALAVRVCPAVQKQHAALRRGHNGCQRRALNPFEALDNQRAAGKQRSRAARREHAVRFPVCHRFDGAHHGRVALFADGERRLFVAADHLRGMDNFYPRVVDMRVRNVAAQHILIAKEQQLRVHRKLRQNELHPLDDRLRRVVAAHGVNCNLHSFILLFARLIAAIFTPSP</sequence>
<gene>
    <name evidence="1" type="ORF">SDC9_138976</name>
</gene>
<proteinExistence type="predicted"/>
<reference evidence="1" key="1">
    <citation type="submission" date="2019-08" db="EMBL/GenBank/DDBJ databases">
        <authorList>
            <person name="Kucharzyk K."/>
            <person name="Murdoch R.W."/>
            <person name="Higgins S."/>
            <person name="Loffler F."/>
        </authorList>
    </citation>
    <scope>NUCLEOTIDE SEQUENCE</scope>
</reference>
<protein>
    <submittedName>
        <fullName evidence="1">Uncharacterized protein</fullName>
    </submittedName>
</protein>
<dbReference type="AlphaFoldDB" id="A0A645DTT2"/>